<comment type="caution">
    <text evidence="1">The sequence shown here is derived from an EMBL/GenBank/DDBJ whole genome shotgun (WGS) entry which is preliminary data.</text>
</comment>
<gene>
    <name evidence="1" type="ORF">PDIGIT_LOCUS1603</name>
</gene>
<organism evidence="1 2">
    <name type="scientific">Periconia digitata</name>
    <dbReference type="NCBI Taxonomy" id="1303443"/>
    <lineage>
        <taxon>Eukaryota</taxon>
        <taxon>Fungi</taxon>
        <taxon>Dikarya</taxon>
        <taxon>Ascomycota</taxon>
        <taxon>Pezizomycotina</taxon>
        <taxon>Dothideomycetes</taxon>
        <taxon>Pleosporomycetidae</taxon>
        <taxon>Pleosporales</taxon>
        <taxon>Massarineae</taxon>
        <taxon>Periconiaceae</taxon>
        <taxon>Periconia</taxon>
    </lineage>
</organism>
<dbReference type="EMBL" id="CAOQHR010000001">
    <property type="protein sequence ID" value="CAI6267740.1"/>
    <property type="molecule type" value="Genomic_DNA"/>
</dbReference>
<sequence>MDTIYMRKRSFPSISYVRATPPPFSLCRRAQTLVPRSSLRNYPALMKSVSIPTSGSTLLSRHHVT</sequence>
<name>A0A9W4XQ56_9PLEO</name>
<dbReference type="Proteomes" id="UP001152607">
    <property type="component" value="Unassembled WGS sequence"/>
</dbReference>
<reference evidence="1" key="1">
    <citation type="submission" date="2023-01" db="EMBL/GenBank/DDBJ databases">
        <authorList>
            <person name="Van Ghelder C."/>
            <person name="Rancurel C."/>
        </authorList>
    </citation>
    <scope>NUCLEOTIDE SEQUENCE</scope>
    <source>
        <strain evidence="1">CNCM I-4278</strain>
    </source>
</reference>
<evidence type="ECO:0000313" key="1">
    <source>
        <dbReference type="EMBL" id="CAI6267740.1"/>
    </source>
</evidence>
<dbReference type="AlphaFoldDB" id="A0A9W4XQ56"/>
<protein>
    <submittedName>
        <fullName evidence="1">Uncharacterized protein</fullName>
    </submittedName>
</protein>
<evidence type="ECO:0000313" key="2">
    <source>
        <dbReference type="Proteomes" id="UP001152607"/>
    </source>
</evidence>
<proteinExistence type="predicted"/>
<accession>A0A9W4XQ56</accession>
<keyword evidence="2" id="KW-1185">Reference proteome</keyword>